<dbReference type="OrthoDB" id="1637350at2759"/>
<feature type="region of interest" description="Disordered" evidence="12">
    <location>
        <begin position="363"/>
        <end position="392"/>
    </location>
</feature>
<evidence type="ECO:0000313" key="16">
    <source>
        <dbReference type="Proteomes" id="UP000016932"/>
    </source>
</evidence>
<keyword evidence="5" id="KW-1015">Disulfide bond</keyword>
<dbReference type="Proteomes" id="UP000016932">
    <property type="component" value="Unassembled WGS sequence"/>
</dbReference>
<comment type="catalytic activity">
    <reaction evidence="8">
        <text>Eliminative cleavage of (1-&gt;4)-alpha-D-galacturonan methyl ester to give oligosaccharides with 4-deoxy-6-O-methyl-alpha-D-galact-4-enuronosyl groups at their non-reducing ends.</text>
        <dbReference type="EC" id="4.2.2.10"/>
    </reaction>
</comment>
<dbReference type="PANTHER" id="PTHR31683">
    <property type="entry name" value="PECTATE LYASE 18-RELATED"/>
    <property type="match status" value="1"/>
</dbReference>
<evidence type="ECO:0000256" key="10">
    <source>
        <dbReference type="ARBA" id="ARBA00039082"/>
    </source>
</evidence>
<dbReference type="FunFam" id="2.160.20.10:FF:000003">
    <property type="entry name" value="Pectin lyase F"/>
    <property type="match status" value="1"/>
</dbReference>
<dbReference type="KEGG" id="pfj:MYCFIDRAFT_134058"/>
<reference evidence="15 16" key="1">
    <citation type="journal article" date="2012" name="PLoS Pathog.">
        <title>Diverse lifestyles and strategies of plant pathogenesis encoded in the genomes of eighteen Dothideomycetes fungi.</title>
        <authorList>
            <person name="Ohm R.A."/>
            <person name="Feau N."/>
            <person name="Henrissat B."/>
            <person name="Schoch C.L."/>
            <person name="Horwitz B.A."/>
            <person name="Barry K.W."/>
            <person name="Condon B.J."/>
            <person name="Copeland A.C."/>
            <person name="Dhillon B."/>
            <person name="Glaser F."/>
            <person name="Hesse C.N."/>
            <person name="Kosti I."/>
            <person name="LaButti K."/>
            <person name="Lindquist E.A."/>
            <person name="Lucas S."/>
            <person name="Salamov A.A."/>
            <person name="Bradshaw R.E."/>
            <person name="Ciuffetti L."/>
            <person name="Hamelin R.C."/>
            <person name="Kema G.H.J."/>
            <person name="Lawrence C."/>
            <person name="Scott J.A."/>
            <person name="Spatafora J.W."/>
            <person name="Turgeon B.G."/>
            <person name="de Wit P.J.G.M."/>
            <person name="Zhong S."/>
            <person name="Goodwin S.B."/>
            <person name="Grigoriev I.V."/>
        </authorList>
    </citation>
    <scope>NUCLEOTIDE SEQUENCE [LARGE SCALE GENOMIC DNA]</scope>
    <source>
        <strain evidence="15 16">CIRAD86</strain>
    </source>
</reference>
<gene>
    <name evidence="15" type="ORF">MYCFIDRAFT_134058</name>
</gene>
<dbReference type="PANTHER" id="PTHR31683:SF67">
    <property type="entry name" value="PECTIN LYASE F-RELATED"/>
    <property type="match status" value="1"/>
</dbReference>
<evidence type="ECO:0000313" key="15">
    <source>
        <dbReference type="EMBL" id="EME83815.1"/>
    </source>
</evidence>
<dbReference type="GO" id="GO:0030570">
    <property type="term" value="F:pectate lyase activity"/>
    <property type="evidence" value="ECO:0007669"/>
    <property type="project" value="InterPro"/>
</dbReference>
<evidence type="ECO:0000256" key="2">
    <source>
        <dbReference type="ARBA" id="ARBA00010980"/>
    </source>
</evidence>
<comment type="similarity">
    <text evidence="2 11">Belongs to the polysaccharide lyase 1 family.</text>
</comment>
<dbReference type="AlphaFoldDB" id="M2Z1X9"/>
<dbReference type="SUPFAM" id="SSF51126">
    <property type="entry name" value="Pectin lyase-like"/>
    <property type="match status" value="1"/>
</dbReference>
<evidence type="ECO:0000256" key="8">
    <source>
        <dbReference type="ARBA" id="ARBA00036818"/>
    </source>
</evidence>
<keyword evidence="7 11" id="KW-0456">Lyase</keyword>
<dbReference type="InterPro" id="IPR045032">
    <property type="entry name" value="PEL"/>
</dbReference>
<dbReference type="VEuPathDB" id="FungiDB:MYCFIDRAFT_134058"/>
<sequence length="392" mass="40792">MFSSSLIALALAAVPALSQSVSGSPEGFASGTTGGAAGETVTPTSIDELTKYLTAAEPLTIVLTKTFDYTGSEGTTTETGCAPWGTASGCQQAINANDWCASYQSDAGSIQVTYDVAGTSGIKVASDKTLIGSGSSGKIKGKGLTFQNGVSNIILQNIEISDLNPKYVWGGDAITLNGCRNIWIDHVKISLVGRQMIVAGYETNTGITISNSEFDGQTSWSASCDGNHYWNLFFVGENDEITFQKNYIHHTSGRAPKLGGGTLFHAVNNFWAENSGHAFEGEDAFLLLEGCGFENVVAPQQDWSGAAYVPTSEDSGCQSGLGRSCAATTFVSSGEFEGSDGSVLSRFKGLEIAEAEADASGVPASAGVGKLSGSRMNGTTSGRVRRAHWVTG</sequence>
<accession>M2Z1X9</accession>
<feature type="signal peptide" evidence="13">
    <location>
        <begin position="1"/>
        <end position="23"/>
    </location>
</feature>
<dbReference type="HOGENOM" id="CLU_021980_0_1_1"/>
<organism evidence="15 16">
    <name type="scientific">Pseudocercospora fijiensis (strain CIRAD86)</name>
    <name type="common">Black leaf streak disease fungus</name>
    <name type="synonym">Mycosphaerella fijiensis</name>
    <dbReference type="NCBI Taxonomy" id="383855"/>
    <lineage>
        <taxon>Eukaryota</taxon>
        <taxon>Fungi</taxon>
        <taxon>Dikarya</taxon>
        <taxon>Ascomycota</taxon>
        <taxon>Pezizomycotina</taxon>
        <taxon>Dothideomycetes</taxon>
        <taxon>Dothideomycetidae</taxon>
        <taxon>Mycosphaerellales</taxon>
        <taxon>Mycosphaerellaceae</taxon>
        <taxon>Pseudocercospora</taxon>
    </lineage>
</organism>
<feature type="compositionally biased region" description="Basic residues" evidence="12">
    <location>
        <begin position="383"/>
        <end position="392"/>
    </location>
</feature>
<dbReference type="InterPro" id="IPR012334">
    <property type="entry name" value="Pectin_lyas_fold"/>
</dbReference>
<dbReference type="InterPro" id="IPR002022">
    <property type="entry name" value="Pec_lyase"/>
</dbReference>
<keyword evidence="11" id="KW-0119">Carbohydrate metabolism</keyword>
<dbReference type="GO" id="GO:0047490">
    <property type="term" value="F:pectin lyase activity"/>
    <property type="evidence" value="ECO:0007669"/>
    <property type="project" value="UniProtKB-EC"/>
</dbReference>
<evidence type="ECO:0000259" key="14">
    <source>
        <dbReference type="SMART" id="SM00656"/>
    </source>
</evidence>
<feature type="domain" description="Pectate lyase" evidence="14">
    <location>
        <begin position="93"/>
        <end position="299"/>
    </location>
</feature>
<proteinExistence type="inferred from homology"/>
<evidence type="ECO:0000256" key="7">
    <source>
        <dbReference type="ARBA" id="ARBA00023239"/>
    </source>
</evidence>
<dbReference type="InterPro" id="IPR011050">
    <property type="entry name" value="Pectin_lyase_fold/virulence"/>
</dbReference>
<dbReference type="EC" id="4.2.2.10" evidence="10"/>
<evidence type="ECO:0000256" key="12">
    <source>
        <dbReference type="SAM" id="MobiDB-lite"/>
    </source>
</evidence>
<evidence type="ECO:0000256" key="13">
    <source>
        <dbReference type="SAM" id="SignalP"/>
    </source>
</evidence>
<keyword evidence="11" id="KW-0624">Polysaccharide degradation</keyword>
<keyword evidence="3 11" id="KW-0964">Secreted</keyword>
<dbReference type="Pfam" id="PF00544">
    <property type="entry name" value="Pectate_lyase_4"/>
    <property type="match status" value="1"/>
</dbReference>
<evidence type="ECO:0000256" key="5">
    <source>
        <dbReference type="ARBA" id="ARBA00023157"/>
    </source>
</evidence>
<dbReference type="SMART" id="SM00656">
    <property type="entry name" value="Amb_all"/>
    <property type="match status" value="1"/>
</dbReference>
<dbReference type="Gene3D" id="2.160.20.10">
    <property type="entry name" value="Single-stranded right-handed beta-helix, Pectin lyase-like"/>
    <property type="match status" value="1"/>
</dbReference>
<evidence type="ECO:0000256" key="4">
    <source>
        <dbReference type="ARBA" id="ARBA00022729"/>
    </source>
</evidence>
<dbReference type="GeneID" id="19330888"/>
<evidence type="ECO:0000256" key="9">
    <source>
        <dbReference type="ARBA" id="ARBA00037631"/>
    </source>
</evidence>
<name>M2Z1X9_PSEFD</name>
<dbReference type="eggNOG" id="ENOG502QXM6">
    <property type="taxonomic scope" value="Eukaryota"/>
</dbReference>
<keyword evidence="4 13" id="KW-0732">Signal</keyword>
<dbReference type="RefSeq" id="XP_007924451.1">
    <property type="nucleotide sequence ID" value="XM_007926260.1"/>
</dbReference>
<feature type="chain" id="PRO_5004029698" description="pectin lyase" evidence="13">
    <location>
        <begin position="24"/>
        <end position="392"/>
    </location>
</feature>
<evidence type="ECO:0000256" key="1">
    <source>
        <dbReference type="ARBA" id="ARBA00004613"/>
    </source>
</evidence>
<dbReference type="GO" id="GO:0000272">
    <property type="term" value="P:polysaccharide catabolic process"/>
    <property type="evidence" value="ECO:0007669"/>
    <property type="project" value="UniProtKB-KW"/>
</dbReference>
<protein>
    <recommendedName>
        <fullName evidence="10">pectin lyase</fullName>
        <ecNumber evidence="10">4.2.2.10</ecNumber>
    </recommendedName>
</protein>
<dbReference type="EMBL" id="KB446557">
    <property type="protein sequence ID" value="EME83815.1"/>
    <property type="molecule type" value="Genomic_DNA"/>
</dbReference>
<keyword evidence="6" id="KW-0325">Glycoprotein</keyword>
<keyword evidence="16" id="KW-1185">Reference proteome</keyword>
<evidence type="ECO:0000256" key="11">
    <source>
        <dbReference type="RuleBase" id="RU361173"/>
    </source>
</evidence>
<comment type="subcellular location">
    <subcellularLocation>
        <location evidence="1 11">Secreted</location>
    </subcellularLocation>
</comment>
<comment type="function">
    <text evidence="9">Pectinolytic enzymes consist of four classes of enzymes: pectin lyase, polygalacturonase, pectin methylesterase and rhamnogalacturonase. Among pectinolytic enzymes, pectin lyase is the most important in depolymerization of pectin, since it cleaves internal glycosidic bonds of highly methylated pectins.</text>
</comment>
<dbReference type="GO" id="GO:0005576">
    <property type="term" value="C:extracellular region"/>
    <property type="evidence" value="ECO:0007669"/>
    <property type="project" value="UniProtKB-SubCell"/>
</dbReference>
<evidence type="ECO:0000256" key="6">
    <source>
        <dbReference type="ARBA" id="ARBA00023180"/>
    </source>
</evidence>
<evidence type="ECO:0000256" key="3">
    <source>
        <dbReference type="ARBA" id="ARBA00022525"/>
    </source>
</evidence>